<evidence type="ECO:0000259" key="2">
    <source>
        <dbReference type="Pfam" id="PF18276"/>
    </source>
</evidence>
<dbReference type="Proteomes" id="UP001447188">
    <property type="component" value="Unassembled WGS sequence"/>
</dbReference>
<name>A0ABR3G6Q6_9PEZI</name>
<protein>
    <submittedName>
        <fullName evidence="5">Uncharacterized protein</fullName>
    </submittedName>
</protein>
<feature type="region of interest" description="Disordered" evidence="1">
    <location>
        <begin position="1971"/>
        <end position="1999"/>
    </location>
</feature>
<reference evidence="5 6" key="1">
    <citation type="submission" date="2024-02" db="EMBL/GenBank/DDBJ databases">
        <title>Discinaceae phylogenomics.</title>
        <authorList>
            <person name="Dirks A.C."/>
            <person name="James T.Y."/>
        </authorList>
    </citation>
    <scope>NUCLEOTIDE SEQUENCE [LARGE SCALE GENOMIC DNA]</scope>
    <source>
        <strain evidence="5 6">ACD0624</strain>
    </source>
</reference>
<dbReference type="EMBL" id="JBBBZM010000226">
    <property type="protein sequence ID" value="KAL0631634.1"/>
    <property type="molecule type" value="Genomic_DNA"/>
</dbReference>
<evidence type="ECO:0000259" key="4">
    <source>
        <dbReference type="Pfam" id="PF20220"/>
    </source>
</evidence>
<evidence type="ECO:0000256" key="1">
    <source>
        <dbReference type="SAM" id="MobiDB-lite"/>
    </source>
</evidence>
<evidence type="ECO:0000313" key="5">
    <source>
        <dbReference type="EMBL" id="KAL0631634.1"/>
    </source>
</evidence>
<evidence type="ECO:0000259" key="3">
    <source>
        <dbReference type="Pfam" id="PF18413"/>
    </source>
</evidence>
<dbReference type="Pfam" id="PF20220">
    <property type="entry name" value="ABC_toxin_N"/>
    <property type="match status" value="1"/>
</dbReference>
<accession>A0ABR3G6Q6</accession>
<dbReference type="InterPro" id="IPR041079">
    <property type="entry name" value="Neuraminidase-like"/>
</dbReference>
<dbReference type="InterPro" id="IPR046839">
    <property type="entry name" value="ABC_toxin_N"/>
</dbReference>
<feature type="domain" description="Tc toxin complex TcA C-terminal TcB-binding" evidence="2">
    <location>
        <begin position="2817"/>
        <end position="3094"/>
    </location>
</feature>
<dbReference type="InterPro" id="IPR040840">
    <property type="entry name" value="TcA_TcB_BD"/>
</dbReference>
<evidence type="ECO:0000313" key="6">
    <source>
        <dbReference type="Proteomes" id="UP001447188"/>
    </source>
</evidence>
<comment type="caution">
    <text evidence="5">The sequence shown here is derived from an EMBL/GenBank/DDBJ whole genome shotgun (WGS) entry which is preliminary data.</text>
</comment>
<dbReference type="Pfam" id="PF18276">
    <property type="entry name" value="TcA_TcB_BD"/>
    <property type="match status" value="1"/>
</dbReference>
<dbReference type="Pfam" id="PF18413">
    <property type="entry name" value="Neuraminidase"/>
    <property type="match status" value="1"/>
</dbReference>
<sequence>MSRYPPPGAVSRVLTDERLKILDLFLSTDGTFKKNPKEYQIALQNNRCEYSLVLQDLKNAPYLNRLMFAYTIGEIFNDNITAAREISQLNSKDCSKLVDGGLKDYLPYMVFESEELANAWIDLTQKKIAAVLTPTTQDMRPQIGQSSSEMTNGRLSVLLMILSTYSGFQRFESEFKSAVDRNHRDFNLIQQDLKNATYYNRLVFAYTVGDIFNDNLDAAQRIAGLNSMDLSKLVEGGFNDYLQYMNFQSEAPTRAWLSSAQRKFSAVIKPTIQLQDDQHQVYEFSGAMTDERLNTLFMVLSTSSRFRRFEGEFRSTVDKNHRDFNLIKQDLKSTIYYDRLVLAYTVGDIFNDNSDAVRQISRLDPVGLDKLVEGGLEDYVKYMTFETEALVKAWLSSAQKKLAAVLKQSDRKLTSGRLSVLKIILSADSRFNNSRDEFMSAVERGQGDFTIILQDLKSATYYDQLVLAYTIGDIFNDNPDAAQEIAGVDRESLIKLVQSGLGDYLHYMNFKTETLANAWLSSSQTKLAAVLKLTIQEKQSHVDESFGEGTIAPTFRQMTRDREQVLEIVLYNEPGYKYQSGEFEVAAEKCRPNFDLLLEELKGASYYDRLLFAYEVGDIFIDNFEAVDQVSRLDYTGLTELAESQLVSYVRFYNMTTWAVENWRSIAADKFSALVRSLISDEELEELSPDEPTKEEPMPGAIRGITDTREMLMRIILATDTGFLRDQVDFGIAVNKNRSDFDLVLLDLKHTTYYGLVIFAYDIGDIFIDSLEAARRIAELRFVTLKQVAESRLEDYPGALNVPSREAWLTSASNKLFHFEPSAALMSLIRDETLQVDEPIRAGVLQFFRNQPYFNIREESVNTAANAPEAFEKIPNREEVLDFLRKLQRTQALSRDLSAIPILMRKGLTSAVGVSFLPLKNFISAVSPNIPSHIATSIHGHAVRILNRNESAMTRLLQAVQGTRIAALDGNHTAQDRIITINNMVGGKMQNINLAALFGDMDTNPCDDCSSVTSPAAYFVEILEYLRSNNLEAGNINQGGVNVTGITGTVLEHLFARRPDLGDLQLSCPNTNAVLPYLDLANEVMESFVVHLAEHVITGQYHAPPIVKLKIDVYNTGPTDGELLSEPQHTNHKAYSILSNQVYPFNKLPYDQPLDEVRIFLKYLGTSRHELIETFRETLGEPTSVVEDRAIVADYLNLSHSEYVALTGQAFQQKEVSLKEWEYWGYWNEEQLLDKNGSSGLGLYFVDQFLPKSGVQLPDLIDLLRTAFINPSLARRDGILIFPGTVYQYSRPSLKRVDTALTLTDYARFRTFLQLQQKLGWKTHEVDGAISACSPPRTRPQIDSLLLAQLVSLVKLLQITRLELPILLTFWSPIGVLSDDSLYSRLFLTPHITGIDPIFRPDDEGNYLSSAATISQHQIVILATLGLTTDGLDAIRRRKMVGDELSVVNLSTLYRHAMVARFLKVTPSVLFQVIDIFGDPFESPTTCLGFLDHWKRMGDAGFSFAQLNYILRGIDDPLKPLSPSDLKINTTIQSLIDGQATHPKTEDTKKKQEEPHPFLESLVADLINTTVSKLFGLSIETTAKLLSEIEVGTDKAPDILRSVDISNTQNKLKVSVLRQMARAAILIKGFKFTDDEVKYVVGNPQVQSELEDDVLSLRSWNRLISYVELRNSLPKTTDQPLSDLFHFPPNSQTLSKRISALILVKQEIIDRVLARFGTKYAGYYVSESVLTRLKKACDFAARVAVDVDTIFRWANPLPDFQQTRRIALEIRGSIRAQSTADDWASIFKPMRDQLRHNQREALVAYLLVQKNLREWGVTDADSLFEFFLIDVQMGSCLETSRIKQAISSVQLFVQRCFCGLEARYGVANDALDRKRWEWMQKYRLWEANRKVFLYPENWIEPSLRDDKSPPFQEFEADLMQRDLNTQSMQDAVKNYVSRIDEVANLRVVALYVEELNPTAVPVIQRLQTKPEEPQGGARWIPMMSPDGSETGSGGGVEGEWSEDISEGGVIPGIGGPEIDPPLEPEIDPPLEPEVVTVPPKEGGLVHFFARSRAAPFSYYYRMFDWTAKEWKPWEKMDIDIQNHEEITAAENGGTFLIPVVMGGRLIVFTPQMVEKKTAKETVDTDHILPIMNNWEIKLGWSEYRNGKWTTKKLSTESLSTKKGLASNLQFHSCFSSPEVVNIIVGSTENTFTGVFKYTGGRVSASVLDPNGVYSVPRSNYQFNATVQEMLDGSLVDISINIVHQGISGYNGLVAQSGPRPTTISFGIGDDTPKPFHHQFSSQLLTHTTTSSTLNDLYTTLASVDPTLIAPHELEEPYALYHWELGLHAPMLLMEQLASSQQYEKALEIAHYIFDPLSGGSDVKRVWKWAPFKEISVEGDIQIILDSLDGNISNHAINNWRNAPFQPHVVARDRPIAYMKWVVMKYISILIASGDQLFRQNTLESVPLAIQYYTLAAHLYGPPGQKISADTKNAPKTYNSLLLKWDAFSNAMIDFESAFPFVNLYDAQGSRPISRYFCVPDNPNLRVLRTTIDDRLYKIRHCQDINGYKIKLALFEPPIDPGALVRAAAEGISLSSFMQNDGGPMPNYRFRYLLQKAFEMVHELRSLGDAFLAAKEKKDSQSYELLRIGHESTINGLLMDMKKLSCVEANKTLDSLLQARNGPLSRLKHYAQLVGEDATKFSVDTAQFDEIESKIKKPESEGGLVLTAEEKSEIDYSIAAAAARTASRALDALATGILIIPTPEVHTEPLGFGLSLKVGPKNIAEGVRVTAIVLGAVADSLEGVSVNASKKANLIRQFQDRVLQANSAGHELENINAQIQAQQVRVSMTEKEIELQQKQIDSTSATQEFLHSKYTNEALYSWQETQIRTLYYQTYTLTYDLAKKVEKSYRFERGLTNTNFIQESWDANRDGLFSAEGLNLGLKRLEAAHQENRGYEYEITKHVSLRQVNPTELLKLRELGSCQFSISEKLFDMDFPGHYNRRIKSISLSIPCVIGPYTGINCTMELTSHKYRISTISTDYLTEEKFRNDPVPIKSVAISSGQNDSGVFELNFQDERYIPFEGAGAISDWRLELPSLHTFDYRTITDAILHIRYTSIFGGQELQASATESYAASMAGSSTAEGGLFALFDLKNEFANEWYRFGKDHPLALSNLNARLPYFTRSRNPSVTKIELYASNVSSTFTMTTKPDGTAITLGSGSPITGLKVLSTTTSNLGDWDWELQATGEPNTLGDLWMIVRYTLESSS</sequence>
<feature type="domain" description="ABC toxin N-terminal" evidence="4">
    <location>
        <begin position="1792"/>
        <end position="1915"/>
    </location>
</feature>
<gene>
    <name evidence="5" type="ORF">Q9L58_009490</name>
</gene>
<feature type="domain" description="Neuraminidase-like" evidence="3">
    <location>
        <begin position="2041"/>
        <end position="2162"/>
    </location>
</feature>
<proteinExistence type="predicted"/>
<organism evidence="5 6">
    <name type="scientific">Discina gigas</name>
    <dbReference type="NCBI Taxonomy" id="1032678"/>
    <lineage>
        <taxon>Eukaryota</taxon>
        <taxon>Fungi</taxon>
        <taxon>Dikarya</taxon>
        <taxon>Ascomycota</taxon>
        <taxon>Pezizomycotina</taxon>
        <taxon>Pezizomycetes</taxon>
        <taxon>Pezizales</taxon>
        <taxon>Discinaceae</taxon>
        <taxon>Discina</taxon>
    </lineage>
</organism>
<keyword evidence="6" id="KW-1185">Reference proteome</keyword>